<dbReference type="OMA" id="FTRCDGM"/>
<dbReference type="Proteomes" id="UP000085678">
    <property type="component" value="Unplaced"/>
</dbReference>
<dbReference type="SMART" id="SM00698">
    <property type="entry name" value="MORN"/>
    <property type="match status" value="4"/>
</dbReference>
<dbReference type="GeneID" id="106175345"/>
<evidence type="ECO:0000256" key="4">
    <source>
        <dbReference type="SAM" id="MobiDB-lite"/>
    </source>
</evidence>
<proteinExistence type="predicted"/>
<dbReference type="RefSeq" id="XP_013412743.1">
    <property type="nucleotide sequence ID" value="XM_013557289.1"/>
</dbReference>
<evidence type="ECO:0000313" key="6">
    <source>
        <dbReference type="RefSeq" id="XP_013412743.1"/>
    </source>
</evidence>
<dbReference type="InterPro" id="IPR052315">
    <property type="entry name" value="MORN4"/>
</dbReference>
<feature type="region of interest" description="Disordered" evidence="4">
    <location>
        <begin position="1"/>
        <end position="28"/>
    </location>
</feature>
<comment type="subcellular location">
    <subcellularLocation>
        <location evidence="1">Cell projection</location>
    </subcellularLocation>
</comment>
<protein>
    <submittedName>
        <fullName evidence="6 7">MORN repeat-containing protein 4</fullName>
    </submittedName>
</protein>
<evidence type="ECO:0000313" key="5">
    <source>
        <dbReference type="Proteomes" id="UP000085678"/>
    </source>
</evidence>
<sequence>MHGTYKYPDGSEYTGQWNDQGQRHGSGQLMLSDGSKYHGKFENGLFHGYGVMIMQDGSRYEGEFSQGKFSGFGVFTRCDGMKFQGEFREGKVSGQGLLTFADGTHGLPRNEGRFEGNKLIKSCKCPNAIQKATQAADRARTQQV</sequence>
<evidence type="ECO:0000313" key="7">
    <source>
        <dbReference type="RefSeq" id="XP_013412750.1"/>
    </source>
</evidence>
<keyword evidence="2" id="KW-0677">Repeat</keyword>
<keyword evidence="3" id="KW-0966">Cell projection</keyword>
<accession>A0A1S3JQS5</accession>
<dbReference type="OrthoDB" id="406044at2759"/>
<dbReference type="PANTHER" id="PTHR46614:SF1">
    <property type="entry name" value="MORN REPEAT-CONTAINING PROTEIN 4"/>
    <property type="match status" value="1"/>
</dbReference>
<feature type="compositionally biased region" description="Polar residues" evidence="4">
    <location>
        <begin position="13"/>
        <end position="25"/>
    </location>
</feature>
<dbReference type="InterPro" id="IPR003409">
    <property type="entry name" value="MORN"/>
</dbReference>
<gene>
    <name evidence="6 7" type="primary">LOC106175345</name>
</gene>
<dbReference type="GO" id="GO:0042995">
    <property type="term" value="C:cell projection"/>
    <property type="evidence" value="ECO:0007669"/>
    <property type="project" value="UniProtKB-SubCell"/>
</dbReference>
<reference evidence="6 7" key="1">
    <citation type="submission" date="2025-04" db="UniProtKB">
        <authorList>
            <consortium name="RefSeq"/>
        </authorList>
    </citation>
    <scope>IDENTIFICATION</scope>
    <source>
        <tissue evidence="6 7">Gonads</tissue>
    </source>
</reference>
<organism evidence="5 6">
    <name type="scientific">Lingula anatina</name>
    <name type="common">Brachiopod</name>
    <name type="synonym">Lingula unguis</name>
    <dbReference type="NCBI Taxonomy" id="7574"/>
    <lineage>
        <taxon>Eukaryota</taxon>
        <taxon>Metazoa</taxon>
        <taxon>Spiralia</taxon>
        <taxon>Lophotrochozoa</taxon>
        <taxon>Brachiopoda</taxon>
        <taxon>Linguliformea</taxon>
        <taxon>Lingulata</taxon>
        <taxon>Lingulida</taxon>
        <taxon>Linguloidea</taxon>
        <taxon>Lingulidae</taxon>
        <taxon>Lingula</taxon>
    </lineage>
</organism>
<evidence type="ECO:0000256" key="1">
    <source>
        <dbReference type="ARBA" id="ARBA00004316"/>
    </source>
</evidence>
<dbReference type="SUPFAM" id="SSF82185">
    <property type="entry name" value="Histone H3 K4-specific methyltransferase SET7/9 N-terminal domain"/>
    <property type="match status" value="1"/>
</dbReference>
<dbReference type="GO" id="GO:0048678">
    <property type="term" value="P:response to axon injury"/>
    <property type="evidence" value="ECO:0007669"/>
    <property type="project" value="TreeGrafter"/>
</dbReference>
<dbReference type="Pfam" id="PF02493">
    <property type="entry name" value="MORN"/>
    <property type="match status" value="5"/>
</dbReference>
<dbReference type="KEGG" id="lak:106175345"/>
<dbReference type="PANTHER" id="PTHR46614">
    <property type="entry name" value="MORN REPEAT-CONTAINING PROTEIN 4"/>
    <property type="match status" value="1"/>
</dbReference>
<dbReference type="Gene3D" id="2.20.110.10">
    <property type="entry name" value="Histone H3 K4-specific methyltransferase SET7/9 N-terminal domain"/>
    <property type="match status" value="2"/>
</dbReference>
<evidence type="ECO:0000256" key="2">
    <source>
        <dbReference type="ARBA" id="ARBA00022737"/>
    </source>
</evidence>
<dbReference type="AlphaFoldDB" id="A0A1S3JQS5"/>
<dbReference type="RefSeq" id="XP_013412750.1">
    <property type="nucleotide sequence ID" value="XM_013557296.2"/>
</dbReference>
<dbReference type="STRING" id="7574.A0A1S3JQS5"/>
<name>A0A1S3JQS5_LINAN</name>
<keyword evidence="5" id="KW-1185">Reference proteome</keyword>
<evidence type="ECO:0000256" key="3">
    <source>
        <dbReference type="ARBA" id="ARBA00023273"/>
    </source>
</evidence>